<dbReference type="EMBL" id="KY709731">
    <property type="protein sequence ID" value="AVK72282.1"/>
    <property type="molecule type" value="mRNA"/>
</dbReference>
<feature type="region of interest" description="Disordered" evidence="9">
    <location>
        <begin position="22"/>
        <end position="45"/>
    </location>
</feature>
<evidence type="ECO:0000256" key="7">
    <source>
        <dbReference type="ARBA" id="ARBA00023180"/>
    </source>
</evidence>
<protein>
    <submittedName>
        <fullName evidence="12">Anti-dorsalizing morphogenetic protein ADMP</fullName>
    </submittedName>
</protein>
<evidence type="ECO:0000256" key="10">
    <source>
        <dbReference type="SAM" id="SignalP"/>
    </source>
</evidence>
<dbReference type="InterPro" id="IPR015615">
    <property type="entry name" value="TGF-beta-rel"/>
</dbReference>
<accession>A0A2P1DV71</accession>
<sequence>MRFIIQLITLLTLLGAASNSPIHQQEDPSNAISEQQFQVSSNEGSSQDFVEEIVEEFKEESYEDSFSESETLELKDKLRQVFDLDDAVLFQKEPLQKSSAPEYMLDLYRQSSDLESGVSKQANPYNANIIRSFQNQGYGEMKHFWFDVEKLNKTQDPNMKLVGAEFHIYKHVKKQLSSADDLFQFVQVQLYRVTRHARSQLVMIDSRVLSTHGSGWEIFNIPDVVSYWLANPDDNLGLVIIATGLDGKELDGSHVIELVTSSKAKKQPILVAFADDRNNTDSQELREFDPLDSLMAAVPDEASSTNHSRTRRSATNENRAASPPSTNEKRPFATRGARNCERLPMYVDFAEIGWSGWIISPTGYNAYYCKGECPFPLSQMHRPSNHATVQSIVHAIGSHDPSPPRPCCVPDRLYSINLLYFDQSGDVILKQYEDMVAASCGCH</sequence>
<evidence type="ECO:0000256" key="1">
    <source>
        <dbReference type="ARBA" id="ARBA00004613"/>
    </source>
</evidence>
<dbReference type="GO" id="GO:0005615">
    <property type="term" value="C:extracellular space"/>
    <property type="evidence" value="ECO:0007669"/>
    <property type="project" value="TreeGrafter"/>
</dbReference>
<dbReference type="InterPro" id="IPR017948">
    <property type="entry name" value="TGFb_CS"/>
</dbReference>
<feature type="region of interest" description="Disordered" evidence="9">
    <location>
        <begin position="299"/>
        <end position="334"/>
    </location>
</feature>
<feature type="compositionally biased region" description="Polar residues" evidence="9">
    <location>
        <begin position="302"/>
        <end position="326"/>
    </location>
</feature>
<dbReference type="PROSITE" id="PS00250">
    <property type="entry name" value="TGF_BETA_1"/>
    <property type="match status" value="1"/>
</dbReference>
<evidence type="ECO:0000256" key="2">
    <source>
        <dbReference type="ARBA" id="ARBA00006656"/>
    </source>
</evidence>
<keyword evidence="5 8" id="KW-0339">Growth factor</keyword>
<evidence type="ECO:0000256" key="8">
    <source>
        <dbReference type="RuleBase" id="RU000354"/>
    </source>
</evidence>
<dbReference type="SMART" id="SM00204">
    <property type="entry name" value="TGFB"/>
    <property type="match status" value="1"/>
</dbReference>
<name>A0A2P1DV71_ISOPU</name>
<dbReference type="CDD" id="cd13765">
    <property type="entry name" value="TGF_beta_ADMP"/>
    <property type="match status" value="1"/>
</dbReference>
<evidence type="ECO:0000256" key="4">
    <source>
        <dbReference type="ARBA" id="ARBA00022729"/>
    </source>
</evidence>
<reference evidence="12" key="1">
    <citation type="journal article" date="2018" name="Nature">
        <title>Convergent evolution of bilaterian nerve cords.</title>
        <authorList>
            <person name="Martin-Duran J.M."/>
            <person name="Pang K."/>
            <person name="Borve A."/>
            <person name="Le H.S."/>
            <person name="Furu A."/>
            <person name="Cannon J.T."/>
            <person name="Jondelius U."/>
            <person name="Hejnol A."/>
        </authorList>
    </citation>
    <scope>NUCLEOTIDE SEQUENCE</scope>
</reference>
<feature type="domain" description="TGF-beta family profile" evidence="11">
    <location>
        <begin position="309"/>
        <end position="443"/>
    </location>
</feature>
<dbReference type="Gene3D" id="2.10.90.10">
    <property type="entry name" value="Cystine-knot cytokines"/>
    <property type="match status" value="1"/>
</dbReference>
<evidence type="ECO:0000256" key="9">
    <source>
        <dbReference type="SAM" id="MobiDB-lite"/>
    </source>
</evidence>
<dbReference type="Gene3D" id="2.60.120.970">
    <property type="match status" value="1"/>
</dbReference>
<dbReference type="AlphaFoldDB" id="A0A2P1DV71"/>
<keyword evidence="3" id="KW-0964">Secreted</keyword>
<evidence type="ECO:0000313" key="12">
    <source>
        <dbReference type="EMBL" id="AVK72282.1"/>
    </source>
</evidence>
<dbReference type="PANTHER" id="PTHR11848">
    <property type="entry name" value="TGF-BETA FAMILY"/>
    <property type="match status" value="1"/>
</dbReference>
<feature type="chain" id="PRO_5015147387" evidence="10">
    <location>
        <begin position="20"/>
        <end position="443"/>
    </location>
</feature>
<evidence type="ECO:0000256" key="3">
    <source>
        <dbReference type="ARBA" id="ARBA00022525"/>
    </source>
</evidence>
<proteinExistence type="evidence at transcript level"/>
<feature type="signal peptide" evidence="10">
    <location>
        <begin position="1"/>
        <end position="19"/>
    </location>
</feature>
<dbReference type="GO" id="GO:0005125">
    <property type="term" value="F:cytokine activity"/>
    <property type="evidence" value="ECO:0007669"/>
    <property type="project" value="TreeGrafter"/>
</dbReference>
<dbReference type="PROSITE" id="PS51362">
    <property type="entry name" value="TGF_BETA_2"/>
    <property type="match status" value="1"/>
</dbReference>
<dbReference type="FunFam" id="2.10.90.10:FF:000001">
    <property type="entry name" value="Bone morphogenetic protein 4"/>
    <property type="match status" value="1"/>
</dbReference>
<dbReference type="Pfam" id="PF00688">
    <property type="entry name" value="TGFb_propeptide"/>
    <property type="match status" value="1"/>
</dbReference>
<organism evidence="12">
    <name type="scientific">Isodiametra pulchra</name>
    <name type="common">Acoelomorph flatworm</name>
    <name type="synonym">Convoluta pulchra</name>
    <dbReference type="NCBI Taxonomy" id="504439"/>
    <lineage>
        <taxon>Eukaryota</taxon>
        <taxon>Metazoa</taxon>
        <taxon>Xenacoelomorpha</taxon>
        <taxon>Acoelomorpha</taxon>
        <taxon>Acoela</taxon>
        <taxon>Isodiametridae</taxon>
        <taxon>Isodiametra</taxon>
    </lineage>
</organism>
<dbReference type="SUPFAM" id="SSF57501">
    <property type="entry name" value="Cystine-knot cytokines"/>
    <property type="match status" value="1"/>
</dbReference>
<dbReference type="PANTHER" id="PTHR11848:SF308">
    <property type="entry name" value="BMP-LIKE PROTEIN UNC-129"/>
    <property type="match status" value="1"/>
</dbReference>
<keyword evidence="6" id="KW-1015">Disulfide bond</keyword>
<comment type="subcellular location">
    <subcellularLocation>
        <location evidence="1">Secreted</location>
    </subcellularLocation>
</comment>
<dbReference type="InterPro" id="IPR001839">
    <property type="entry name" value="TGF-b_C"/>
</dbReference>
<evidence type="ECO:0000259" key="11">
    <source>
        <dbReference type="PROSITE" id="PS51362"/>
    </source>
</evidence>
<dbReference type="InterPro" id="IPR001111">
    <property type="entry name" value="TGF-b_propeptide"/>
</dbReference>
<dbReference type="GO" id="GO:0008083">
    <property type="term" value="F:growth factor activity"/>
    <property type="evidence" value="ECO:0007669"/>
    <property type="project" value="UniProtKB-KW"/>
</dbReference>
<keyword evidence="7" id="KW-0325">Glycoprotein</keyword>
<evidence type="ECO:0000256" key="5">
    <source>
        <dbReference type="ARBA" id="ARBA00023030"/>
    </source>
</evidence>
<keyword evidence="4 10" id="KW-0732">Signal</keyword>
<dbReference type="Pfam" id="PF00019">
    <property type="entry name" value="TGF_beta"/>
    <property type="match status" value="1"/>
</dbReference>
<evidence type="ECO:0000256" key="6">
    <source>
        <dbReference type="ARBA" id="ARBA00023157"/>
    </source>
</evidence>
<dbReference type="InterPro" id="IPR029034">
    <property type="entry name" value="Cystine-knot_cytokine"/>
</dbReference>
<comment type="similarity">
    <text evidence="2 8">Belongs to the TGF-beta family.</text>
</comment>